<organism evidence="10 11">
    <name type="scientific">Undibacterium umbellatum</name>
    <dbReference type="NCBI Taxonomy" id="2762300"/>
    <lineage>
        <taxon>Bacteria</taxon>
        <taxon>Pseudomonadati</taxon>
        <taxon>Pseudomonadota</taxon>
        <taxon>Betaproteobacteria</taxon>
        <taxon>Burkholderiales</taxon>
        <taxon>Oxalobacteraceae</taxon>
        <taxon>Undibacterium</taxon>
    </lineage>
</organism>
<evidence type="ECO:0000256" key="7">
    <source>
        <dbReference type="ARBA" id="ARBA00023014"/>
    </source>
</evidence>
<evidence type="ECO:0000313" key="11">
    <source>
        <dbReference type="Proteomes" id="UP000646911"/>
    </source>
</evidence>
<dbReference type="InterPro" id="IPR012675">
    <property type="entry name" value="Beta-grasp_dom_sf"/>
</dbReference>
<keyword evidence="7" id="KW-0411">Iron-sulfur</keyword>
<comment type="caution">
    <text evidence="10">The sequence shown here is derived from an EMBL/GenBank/DDBJ whole genome shotgun (WGS) entry which is preliminary data.</text>
</comment>
<evidence type="ECO:0000313" key="10">
    <source>
        <dbReference type="EMBL" id="MBC3906772.1"/>
    </source>
</evidence>
<evidence type="ECO:0000256" key="1">
    <source>
        <dbReference type="ARBA" id="ARBA00007874"/>
    </source>
</evidence>
<evidence type="ECO:0000256" key="4">
    <source>
        <dbReference type="ARBA" id="ARBA00022723"/>
    </source>
</evidence>
<comment type="similarity">
    <text evidence="1">Belongs to the 2Fe2S plant-type ferredoxin family.</text>
</comment>
<evidence type="ECO:0000256" key="6">
    <source>
        <dbReference type="ARBA" id="ARBA00023004"/>
    </source>
</evidence>
<evidence type="ECO:0000256" key="8">
    <source>
        <dbReference type="ARBA" id="ARBA00034078"/>
    </source>
</evidence>
<evidence type="ECO:0000256" key="2">
    <source>
        <dbReference type="ARBA" id="ARBA00022448"/>
    </source>
</evidence>
<gene>
    <name evidence="10" type="ORF">H8L47_04285</name>
</gene>
<protein>
    <submittedName>
        <fullName evidence="10">2Fe-2S iron-sulfur cluster binding domain-containing protein</fullName>
    </submittedName>
</protein>
<accession>A0ABR6Z4Q8</accession>
<reference evidence="10 11" key="1">
    <citation type="submission" date="2020-08" db="EMBL/GenBank/DDBJ databases">
        <title>Novel species isolated from subtropical streams in China.</title>
        <authorList>
            <person name="Lu H."/>
        </authorList>
    </citation>
    <scope>NUCLEOTIDE SEQUENCE [LARGE SCALE GENOMIC DNA]</scope>
    <source>
        <strain evidence="10 11">NL8W</strain>
    </source>
</reference>
<dbReference type="Gene3D" id="3.10.20.30">
    <property type="match status" value="1"/>
</dbReference>
<sequence length="108" mass="11859">MSKQDALANTVWTLTVQPHGWACETVAELSLLEAALLEGIRIPNSCRNGTCRTCICKMLAGKINYKIDWPGLSLEEKQEGWILPCVAQARSDVVLDVPAATTVFNKEI</sequence>
<dbReference type="PANTHER" id="PTHR43112">
    <property type="entry name" value="FERREDOXIN"/>
    <property type="match status" value="1"/>
</dbReference>
<dbReference type="EMBL" id="JACOFX010000001">
    <property type="protein sequence ID" value="MBC3906772.1"/>
    <property type="molecule type" value="Genomic_DNA"/>
</dbReference>
<keyword evidence="2" id="KW-0813">Transport</keyword>
<comment type="cofactor">
    <cofactor evidence="8">
        <name>[2Fe-2S] cluster</name>
        <dbReference type="ChEBI" id="CHEBI:190135"/>
    </cofactor>
</comment>
<dbReference type="Pfam" id="PF00111">
    <property type="entry name" value="Fer2"/>
    <property type="match status" value="1"/>
</dbReference>
<name>A0ABR6Z4Q8_9BURK</name>
<dbReference type="SUPFAM" id="SSF54292">
    <property type="entry name" value="2Fe-2S ferredoxin-like"/>
    <property type="match status" value="1"/>
</dbReference>
<keyword evidence="3" id="KW-0001">2Fe-2S</keyword>
<dbReference type="RefSeq" id="WP_186951938.1">
    <property type="nucleotide sequence ID" value="NZ_JACOFX010000001.1"/>
</dbReference>
<evidence type="ECO:0000256" key="3">
    <source>
        <dbReference type="ARBA" id="ARBA00022714"/>
    </source>
</evidence>
<dbReference type="PANTHER" id="PTHR43112:SF3">
    <property type="entry name" value="FERREDOXIN-2, CHLOROPLASTIC"/>
    <property type="match status" value="1"/>
</dbReference>
<keyword evidence="6" id="KW-0408">Iron</keyword>
<evidence type="ECO:0000256" key="5">
    <source>
        <dbReference type="ARBA" id="ARBA00022982"/>
    </source>
</evidence>
<dbReference type="InterPro" id="IPR036010">
    <property type="entry name" value="2Fe-2S_ferredoxin-like_sf"/>
</dbReference>
<dbReference type="PROSITE" id="PS51085">
    <property type="entry name" value="2FE2S_FER_2"/>
    <property type="match status" value="1"/>
</dbReference>
<proteinExistence type="inferred from homology"/>
<dbReference type="CDD" id="cd00207">
    <property type="entry name" value="fer2"/>
    <property type="match status" value="1"/>
</dbReference>
<dbReference type="Proteomes" id="UP000646911">
    <property type="component" value="Unassembled WGS sequence"/>
</dbReference>
<evidence type="ECO:0000259" key="9">
    <source>
        <dbReference type="PROSITE" id="PS51085"/>
    </source>
</evidence>
<keyword evidence="4" id="KW-0479">Metal-binding</keyword>
<dbReference type="InterPro" id="IPR001041">
    <property type="entry name" value="2Fe-2S_ferredoxin-type"/>
</dbReference>
<keyword evidence="5" id="KW-0249">Electron transport</keyword>
<keyword evidence="11" id="KW-1185">Reference proteome</keyword>
<feature type="domain" description="2Fe-2S ferredoxin-type" evidence="9">
    <location>
        <begin position="12"/>
        <end position="101"/>
    </location>
</feature>